<dbReference type="AlphaFoldDB" id="A0A644UED9"/>
<keyword evidence="2" id="KW-0472">Membrane</keyword>
<evidence type="ECO:0000313" key="3">
    <source>
        <dbReference type="EMBL" id="MPL77230.1"/>
    </source>
</evidence>
<proteinExistence type="predicted"/>
<protein>
    <submittedName>
        <fullName evidence="3">Uncharacterized protein</fullName>
    </submittedName>
</protein>
<organism evidence="3">
    <name type="scientific">bioreactor metagenome</name>
    <dbReference type="NCBI Taxonomy" id="1076179"/>
    <lineage>
        <taxon>unclassified sequences</taxon>
        <taxon>metagenomes</taxon>
        <taxon>ecological metagenomes</taxon>
    </lineage>
</organism>
<evidence type="ECO:0000256" key="2">
    <source>
        <dbReference type="SAM" id="Phobius"/>
    </source>
</evidence>
<feature type="transmembrane region" description="Helical" evidence="2">
    <location>
        <begin position="16"/>
        <end position="36"/>
    </location>
</feature>
<feature type="compositionally biased region" description="Basic and acidic residues" evidence="1">
    <location>
        <begin position="80"/>
        <end position="99"/>
    </location>
</feature>
<feature type="region of interest" description="Disordered" evidence="1">
    <location>
        <begin position="80"/>
        <end position="112"/>
    </location>
</feature>
<feature type="transmembrane region" description="Helical" evidence="2">
    <location>
        <begin position="157"/>
        <end position="180"/>
    </location>
</feature>
<gene>
    <name evidence="3" type="ORF">SDC9_23083</name>
</gene>
<feature type="compositionally biased region" description="Pro residues" evidence="1">
    <location>
        <begin position="100"/>
        <end position="109"/>
    </location>
</feature>
<feature type="transmembrane region" description="Helical" evidence="2">
    <location>
        <begin position="42"/>
        <end position="65"/>
    </location>
</feature>
<reference evidence="3" key="1">
    <citation type="submission" date="2019-08" db="EMBL/GenBank/DDBJ databases">
        <authorList>
            <person name="Kucharzyk K."/>
            <person name="Murdoch R.W."/>
            <person name="Higgins S."/>
            <person name="Loffler F."/>
        </authorList>
    </citation>
    <scope>NUCLEOTIDE SEQUENCE</scope>
</reference>
<keyword evidence="2" id="KW-0812">Transmembrane</keyword>
<dbReference type="EMBL" id="VSSQ01000104">
    <property type="protein sequence ID" value="MPL77230.1"/>
    <property type="molecule type" value="Genomic_DNA"/>
</dbReference>
<keyword evidence="2" id="KW-1133">Transmembrane helix</keyword>
<name>A0A644UED9_9ZZZZ</name>
<accession>A0A644UED9</accession>
<evidence type="ECO:0000256" key="1">
    <source>
        <dbReference type="SAM" id="MobiDB-lite"/>
    </source>
</evidence>
<sequence>MNKGAKSGGRAKRGKLGGVAALSGICFAAALAFALLRKNDSLLVALGDALVVESLFCFGLSWVGYLKKDGIRIVLPKKRGGTEHPESWKDRVPQLDREPPSPSPIPGPDGPESADYLRLVEAEKKLRRRILGVDENPGIKESVAPERRSSKRNSPSLPIAGVVLFLLGLFFEYILPALLLRLG</sequence>
<comment type="caution">
    <text evidence="3">The sequence shown here is derived from an EMBL/GenBank/DDBJ whole genome shotgun (WGS) entry which is preliminary data.</text>
</comment>